<proteinExistence type="predicted"/>
<protein>
    <submittedName>
        <fullName evidence="1">CLUMA_CG002771, isoform A</fullName>
    </submittedName>
</protein>
<gene>
    <name evidence="1" type="ORF">CLUMA_CG002771</name>
</gene>
<reference evidence="1 2" key="1">
    <citation type="submission" date="2015-04" db="EMBL/GenBank/DDBJ databases">
        <authorList>
            <person name="Syromyatnikov M.Y."/>
            <person name="Popov V.N."/>
        </authorList>
    </citation>
    <scope>NUCLEOTIDE SEQUENCE [LARGE SCALE GENOMIC DNA]</scope>
</reference>
<keyword evidence="2" id="KW-1185">Reference proteome</keyword>
<dbReference type="Proteomes" id="UP000183832">
    <property type="component" value="Unassembled WGS sequence"/>
</dbReference>
<organism evidence="1 2">
    <name type="scientific">Clunio marinus</name>
    <dbReference type="NCBI Taxonomy" id="568069"/>
    <lineage>
        <taxon>Eukaryota</taxon>
        <taxon>Metazoa</taxon>
        <taxon>Ecdysozoa</taxon>
        <taxon>Arthropoda</taxon>
        <taxon>Hexapoda</taxon>
        <taxon>Insecta</taxon>
        <taxon>Pterygota</taxon>
        <taxon>Neoptera</taxon>
        <taxon>Endopterygota</taxon>
        <taxon>Diptera</taxon>
        <taxon>Nematocera</taxon>
        <taxon>Chironomoidea</taxon>
        <taxon>Chironomidae</taxon>
        <taxon>Clunio</taxon>
    </lineage>
</organism>
<dbReference type="AlphaFoldDB" id="A0A1J1HRC7"/>
<dbReference type="EMBL" id="CVRI01000010">
    <property type="protein sequence ID" value="CRK88761.1"/>
    <property type="molecule type" value="Genomic_DNA"/>
</dbReference>
<sequence>MRTSTLAPHRNRSKAQMQMTIRAIEFIKWMKTMSFAADCHTAETCIKLKSVKQNSKHVF</sequence>
<evidence type="ECO:0000313" key="1">
    <source>
        <dbReference type="EMBL" id="CRK88761.1"/>
    </source>
</evidence>
<evidence type="ECO:0000313" key="2">
    <source>
        <dbReference type="Proteomes" id="UP000183832"/>
    </source>
</evidence>
<accession>A0A1J1HRC7</accession>
<name>A0A1J1HRC7_9DIPT</name>